<dbReference type="InterPro" id="IPR019587">
    <property type="entry name" value="Polyketide_cyclase/dehydratase"/>
</dbReference>
<evidence type="ECO:0000313" key="2">
    <source>
        <dbReference type="EMBL" id="PZM98709.1"/>
    </source>
</evidence>
<dbReference type="Gene3D" id="3.30.530.20">
    <property type="match status" value="1"/>
</dbReference>
<dbReference type="EMBL" id="QGUI01000223">
    <property type="protein sequence ID" value="PZM98709.1"/>
    <property type="molecule type" value="Genomic_DNA"/>
</dbReference>
<dbReference type="SUPFAM" id="SSF55961">
    <property type="entry name" value="Bet v1-like"/>
    <property type="match status" value="1"/>
</dbReference>
<reference evidence="1 3" key="3">
    <citation type="journal article" date="2021" name="BMC Genomics">
        <title>Genome-resolved metagenome and metatranscriptome analyses of thermophilic composting reveal key bacterial players and their metabolic interactions.</title>
        <authorList>
            <person name="Braga L.P.P."/>
            <person name="Pereira R.V."/>
            <person name="Martins L.F."/>
            <person name="Moura L.M.S."/>
            <person name="Sanchez F.B."/>
            <person name="Patane J.S.L."/>
            <person name="da Silva A.M."/>
            <person name="Setubal J.C."/>
        </authorList>
    </citation>
    <scope>NUCLEOTIDE SEQUENCE [LARGE SCALE GENOMIC DNA]</scope>
    <source>
        <strain evidence="1">ZC4RG45</strain>
    </source>
</reference>
<comment type="caution">
    <text evidence="2">The sequence shown here is derived from an EMBL/GenBank/DDBJ whole genome shotgun (WGS) entry which is preliminary data.</text>
</comment>
<accession>A0A2W4LCE2</accession>
<evidence type="ECO:0000313" key="1">
    <source>
        <dbReference type="EMBL" id="MFO7190947.1"/>
    </source>
</evidence>
<dbReference type="EMBL" id="QGUI02000009">
    <property type="protein sequence ID" value="MFO7190947.1"/>
    <property type="molecule type" value="Genomic_DNA"/>
</dbReference>
<gene>
    <name evidence="1" type="ORF">DIU77_001705</name>
    <name evidence="2" type="ORF">DIU77_07325</name>
</gene>
<dbReference type="Proteomes" id="UP000249324">
    <property type="component" value="Unassembled WGS sequence"/>
</dbReference>
<sequence length="165" mass="18548">MAEPTAHSSIDIAAPPELVYRIVSDVTGLPEWAEETERCVWLGGATGPAVGAQFRGVNRHKGRRWAMKCTVTEATEDPQRCRFAFQVSLLGVPTAVWSYDIEATERGCRVTESTRRLAPDLPTKLVNRYLLGVPDRDRHNQRNIERTLQRLKEYAERQAANSADV</sequence>
<dbReference type="STRING" id="1111738.GCA_000427905_01178"/>
<evidence type="ECO:0000313" key="3">
    <source>
        <dbReference type="Proteomes" id="UP000249324"/>
    </source>
</evidence>
<dbReference type="CDD" id="cd07812">
    <property type="entry name" value="SRPBCC"/>
    <property type="match status" value="1"/>
</dbReference>
<name>A0A2W4LCE2_9PSEU</name>
<reference evidence="1" key="1">
    <citation type="submission" date="2018-05" db="EMBL/GenBank/DDBJ databases">
        <authorList>
            <person name="Moura L."/>
            <person name="Setubal J.C."/>
        </authorList>
    </citation>
    <scope>NUCLEOTIDE SEQUENCE</scope>
    <source>
        <strain evidence="1">ZC4RG45</strain>
    </source>
</reference>
<reference evidence="1" key="4">
    <citation type="submission" date="2023-08" db="EMBL/GenBank/DDBJ databases">
        <authorList>
            <person name="Guima S.E.S."/>
            <person name="Martins L.F."/>
            <person name="Silva A.M."/>
            <person name="Setubal J.C."/>
        </authorList>
    </citation>
    <scope>NUCLEOTIDE SEQUENCE</scope>
    <source>
        <strain evidence="1">ZC4RG45</strain>
    </source>
</reference>
<reference evidence="2" key="2">
    <citation type="submission" date="2018-05" db="EMBL/GenBank/DDBJ databases">
        <authorList>
            <person name="Lanie J.A."/>
            <person name="Ng W.-L."/>
            <person name="Kazmierczak K.M."/>
            <person name="Andrzejewski T.M."/>
            <person name="Davidsen T.M."/>
            <person name="Wayne K.J."/>
            <person name="Tettelin H."/>
            <person name="Glass J.I."/>
            <person name="Rusch D."/>
            <person name="Podicherti R."/>
            <person name="Tsui H.-C.T."/>
            <person name="Winkler M.E."/>
        </authorList>
    </citation>
    <scope>NUCLEOTIDE SEQUENCE</scope>
    <source>
        <strain evidence="2">ZC4RG45</strain>
    </source>
</reference>
<organism evidence="2">
    <name type="scientific">Thermocrispum agreste</name>
    <dbReference type="NCBI Taxonomy" id="37925"/>
    <lineage>
        <taxon>Bacteria</taxon>
        <taxon>Bacillati</taxon>
        <taxon>Actinomycetota</taxon>
        <taxon>Actinomycetes</taxon>
        <taxon>Pseudonocardiales</taxon>
        <taxon>Pseudonocardiaceae</taxon>
        <taxon>Thermocrispum</taxon>
    </lineage>
</organism>
<proteinExistence type="predicted"/>
<protein>
    <submittedName>
        <fullName evidence="2">SRPBCC family protein</fullName>
    </submittedName>
</protein>
<dbReference type="AlphaFoldDB" id="A0A2W4LCE2"/>
<dbReference type="InterPro" id="IPR023393">
    <property type="entry name" value="START-like_dom_sf"/>
</dbReference>
<dbReference type="Pfam" id="PF10604">
    <property type="entry name" value="Polyketide_cyc2"/>
    <property type="match status" value="1"/>
</dbReference>